<comment type="subunit">
    <text evidence="4 15 17">Homodimer.</text>
</comment>
<dbReference type="InterPro" id="IPR016009">
    <property type="entry name" value="tRNA_MeTrfase_TRMD/TRM10"/>
</dbReference>
<evidence type="ECO:0000256" key="16">
    <source>
        <dbReference type="PIRSR" id="PIRSR000386-1"/>
    </source>
</evidence>
<protein>
    <recommendedName>
        <fullName evidence="6 15">tRNA (guanine-N(1)-)-methyltransferase</fullName>
        <ecNumber evidence="5 15">2.1.1.228</ecNumber>
    </recommendedName>
    <alternativeName>
        <fullName evidence="12 15">M1G-methyltransferase</fullName>
    </alternativeName>
    <alternativeName>
        <fullName evidence="13 15">tRNA [GM37] methyltransferase</fullName>
    </alternativeName>
</protein>
<dbReference type="FunFam" id="3.40.1280.10:FF:000001">
    <property type="entry name" value="tRNA (guanine-N(1)-)-methyltransferase"/>
    <property type="match status" value="1"/>
</dbReference>
<comment type="similarity">
    <text evidence="3 15 17">Belongs to the RNA methyltransferase TrmD family.</text>
</comment>
<dbReference type="Gene3D" id="3.40.1280.10">
    <property type="match status" value="1"/>
</dbReference>
<evidence type="ECO:0000256" key="1">
    <source>
        <dbReference type="ARBA" id="ARBA00002634"/>
    </source>
</evidence>
<evidence type="ECO:0000259" key="18">
    <source>
        <dbReference type="Pfam" id="PF01746"/>
    </source>
</evidence>
<evidence type="ECO:0000313" key="20">
    <source>
        <dbReference type="Proteomes" id="UP000053326"/>
    </source>
</evidence>
<evidence type="ECO:0000256" key="12">
    <source>
        <dbReference type="ARBA" id="ARBA00029736"/>
    </source>
</evidence>
<reference evidence="20" key="1">
    <citation type="journal article" date="2015" name="MBio">
        <title>Genome-Resolved Metagenomic Analysis Reveals Roles for Candidate Phyla and Other Microbial Community Members in Biogeochemical Transformations in Oil Reservoirs.</title>
        <authorList>
            <person name="Hu P."/>
            <person name="Tom L."/>
            <person name="Singh A."/>
            <person name="Thomas B.C."/>
            <person name="Baker B.J."/>
            <person name="Piceno Y.M."/>
            <person name="Andersen G.L."/>
            <person name="Banfield J.F."/>
        </authorList>
    </citation>
    <scope>NUCLEOTIDE SEQUENCE [LARGE SCALE GENOMIC DNA]</scope>
</reference>
<evidence type="ECO:0000256" key="6">
    <source>
        <dbReference type="ARBA" id="ARBA00014679"/>
    </source>
</evidence>
<evidence type="ECO:0000256" key="4">
    <source>
        <dbReference type="ARBA" id="ARBA00011738"/>
    </source>
</evidence>
<dbReference type="HAMAP" id="MF_00605">
    <property type="entry name" value="TrmD"/>
    <property type="match status" value="1"/>
</dbReference>
<dbReference type="GO" id="GO:0005829">
    <property type="term" value="C:cytosol"/>
    <property type="evidence" value="ECO:0007669"/>
    <property type="project" value="TreeGrafter"/>
</dbReference>
<evidence type="ECO:0000256" key="11">
    <source>
        <dbReference type="ARBA" id="ARBA00022694"/>
    </source>
</evidence>
<dbReference type="PATRIC" id="fig|85874.4.peg.174"/>
<feature type="domain" description="tRNA methyltransferase TRMD/TRM10-type" evidence="18">
    <location>
        <begin position="1"/>
        <end position="221"/>
    </location>
</feature>
<dbReference type="InterPro" id="IPR023148">
    <property type="entry name" value="tRNA_m1G_MeTrfase_C_sf"/>
</dbReference>
<dbReference type="GO" id="GO:0052906">
    <property type="term" value="F:tRNA (guanine(37)-N1)-methyltransferase activity"/>
    <property type="evidence" value="ECO:0007669"/>
    <property type="project" value="UniProtKB-UniRule"/>
</dbReference>
<dbReference type="PANTHER" id="PTHR46417">
    <property type="entry name" value="TRNA (GUANINE-N(1)-)-METHYLTRANSFERASE"/>
    <property type="match status" value="1"/>
</dbReference>
<dbReference type="InterPro" id="IPR002649">
    <property type="entry name" value="tRNA_m1G_MeTrfase_TrmD"/>
</dbReference>
<evidence type="ECO:0000256" key="17">
    <source>
        <dbReference type="RuleBase" id="RU003464"/>
    </source>
</evidence>
<proteinExistence type="inferred from homology"/>
<organism evidence="19 20">
    <name type="scientific">Thermacetogenium phaeum</name>
    <dbReference type="NCBI Taxonomy" id="85874"/>
    <lineage>
        <taxon>Bacteria</taxon>
        <taxon>Bacillati</taxon>
        <taxon>Bacillota</taxon>
        <taxon>Clostridia</taxon>
        <taxon>Thermoanaerobacterales</taxon>
        <taxon>Thermoanaerobacteraceae</taxon>
        <taxon>Thermacetogenium</taxon>
    </lineage>
</organism>
<dbReference type="NCBIfam" id="TIGR00088">
    <property type="entry name" value="trmD"/>
    <property type="match status" value="1"/>
</dbReference>
<evidence type="ECO:0000256" key="8">
    <source>
        <dbReference type="ARBA" id="ARBA00022603"/>
    </source>
</evidence>
<feature type="binding site" evidence="15 16">
    <location>
        <position position="111"/>
    </location>
    <ligand>
        <name>S-adenosyl-L-methionine</name>
        <dbReference type="ChEBI" id="CHEBI:59789"/>
    </ligand>
</feature>
<dbReference type="Gene3D" id="1.10.1270.20">
    <property type="entry name" value="tRNA(m1g37)methyltransferase, domain 2"/>
    <property type="match status" value="1"/>
</dbReference>
<dbReference type="SUPFAM" id="SSF75217">
    <property type="entry name" value="alpha/beta knot"/>
    <property type="match status" value="1"/>
</dbReference>
<dbReference type="CDD" id="cd18080">
    <property type="entry name" value="TrmD-like"/>
    <property type="match status" value="1"/>
</dbReference>
<evidence type="ECO:0000256" key="5">
    <source>
        <dbReference type="ARBA" id="ARBA00012807"/>
    </source>
</evidence>
<keyword evidence="8 15" id="KW-0489">Methyltransferase</keyword>
<comment type="subcellular location">
    <subcellularLocation>
        <location evidence="2 15 17">Cytoplasm</location>
    </subcellularLocation>
</comment>
<dbReference type="InterPro" id="IPR029028">
    <property type="entry name" value="Alpha/beta_knot_MTases"/>
</dbReference>
<keyword evidence="7 15" id="KW-0963">Cytoplasm</keyword>
<dbReference type="NCBIfam" id="NF000648">
    <property type="entry name" value="PRK00026.1"/>
    <property type="match status" value="1"/>
</dbReference>
<dbReference type="Pfam" id="PF01746">
    <property type="entry name" value="tRNA_m1G_MT"/>
    <property type="match status" value="1"/>
</dbReference>
<keyword evidence="10 15" id="KW-0949">S-adenosyl-L-methionine</keyword>
<dbReference type="InterPro" id="IPR029026">
    <property type="entry name" value="tRNA_m1G_MTases_N"/>
</dbReference>
<name>A0A124FK91_9THEO</name>
<evidence type="ECO:0000256" key="3">
    <source>
        <dbReference type="ARBA" id="ARBA00007630"/>
    </source>
</evidence>
<evidence type="ECO:0000313" key="19">
    <source>
        <dbReference type="EMBL" id="KUK36475.1"/>
    </source>
</evidence>
<keyword evidence="9 15" id="KW-0808">Transferase</keyword>
<evidence type="ECO:0000256" key="2">
    <source>
        <dbReference type="ARBA" id="ARBA00004496"/>
    </source>
</evidence>
<keyword evidence="11 15" id="KW-0819">tRNA processing</keyword>
<dbReference type="Proteomes" id="UP000053326">
    <property type="component" value="Unassembled WGS sequence"/>
</dbReference>
<dbReference type="EMBL" id="LGFO01000089">
    <property type="protein sequence ID" value="KUK36475.1"/>
    <property type="molecule type" value="Genomic_DNA"/>
</dbReference>
<evidence type="ECO:0000256" key="7">
    <source>
        <dbReference type="ARBA" id="ARBA00022490"/>
    </source>
</evidence>
<comment type="function">
    <text evidence="1 15 17">Specifically methylates guanosine-37 in various tRNAs.</text>
</comment>
<evidence type="ECO:0000256" key="10">
    <source>
        <dbReference type="ARBA" id="ARBA00022691"/>
    </source>
</evidence>
<evidence type="ECO:0000256" key="9">
    <source>
        <dbReference type="ARBA" id="ARBA00022679"/>
    </source>
</evidence>
<sequence>MLIKILTIFPEMFSGPLTSSILKRAQEQGLLKVEIVNIREFSEDRHLKVDDYPFGGGAGMVMKPEPFFHCLEALKPAPGARVILLTPQGKTFNQGMARELAEAEELILICGHYEGIDERVRTLVTDEISLGDFILTGGEIAAMAIVDCVGRLIPGVVGDPFSLKEESFNNGLLEYPQYTRPRLFRGMEVPGVLLSGNHREIERWRRAQAVRKTFLRRPDLLGEVPWDEEDMKTVNSILTGEAPPKAWK</sequence>
<comment type="caution">
    <text evidence="19">The sequence shown here is derived from an EMBL/GenBank/DDBJ whole genome shotgun (WGS) entry which is preliminary data.</text>
</comment>
<feature type="binding site" evidence="15 16">
    <location>
        <begin position="130"/>
        <end position="135"/>
    </location>
    <ligand>
        <name>S-adenosyl-L-methionine</name>
        <dbReference type="ChEBI" id="CHEBI:59789"/>
    </ligand>
</feature>
<gene>
    <name evidence="15" type="primary">trmD</name>
    <name evidence="19" type="ORF">XD66_0816</name>
</gene>
<comment type="catalytic activity">
    <reaction evidence="14 15 17">
        <text>guanosine(37) in tRNA + S-adenosyl-L-methionine = N(1)-methylguanosine(37) in tRNA + S-adenosyl-L-homocysteine + H(+)</text>
        <dbReference type="Rhea" id="RHEA:36899"/>
        <dbReference type="Rhea" id="RHEA-COMP:10145"/>
        <dbReference type="Rhea" id="RHEA-COMP:10147"/>
        <dbReference type="ChEBI" id="CHEBI:15378"/>
        <dbReference type="ChEBI" id="CHEBI:57856"/>
        <dbReference type="ChEBI" id="CHEBI:59789"/>
        <dbReference type="ChEBI" id="CHEBI:73542"/>
        <dbReference type="ChEBI" id="CHEBI:74269"/>
        <dbReference type="EC" id="2.1.1.228"/>
    </reaction>
</comment>
<accession>A0A124FK91</accession>
<dbReference type="FunFam" id="1.10.1270.20:FF:000001">
    <property type="entry name" value="tRNA (guanine-N(1)-)-methyltransferase"/>
    <property type="match status" value="1"/>
</dbReference>
<dbReference type="PIRSF" id="PIRSF000386">
    <property type="entry name" value="tRNA_mtase"/>
    <property type="match status" value="1"/>
</dbReference>
<evidence type="ECO:0000256" key="13">
    <source>
        <dbReference type="ARBA" id="ARBA00033392"/>
    </source>
</evidence>
<dbReference type="GO" id="GO:0002939">
    <property type="term" value="P:tRNA N1-guanine methylation"/>
    <property type="evidence" value="ECO:0007669"/>
    <property type="project" value="TreeGrafter"/>
</dbReference>
<evidence type="ECO:0000256" key="14">
    <source>
        <dbReference type="ARBA" id="ARBA00047783"/>
    </source>
</evidence>
<evidence type="ECO:0000256" key="15">
    <source>
        <dbReference type="HAMAP-Rule" id="MF_00605"/>
    </source>
</evidence>
<dbReference type="AlphaFoldDB" id="A0A124FK91"/>
<dbReference type="EC" id="2.1.1.228" evidence="5 15"/>
<dbReference type="PANTHER" id="PTHR46417:SF1">
    <property type="entry name" value="TRNA (GUANINE-N(1)-)-METHYLTRANSFERASE"/>
    <property type="match status" value="1"/>
</dbReference>